<feature type="compositionally biased region" description="Basic and acidic residues" evidence="1">
    <location>
        <begin position="572"/>
        <end position="588"/>
    </location>
</feature>
<feature type="compositionally biased region" description="Basic residues" evidence="1">
    <location>
        <begin position="955"/>
        <end position="967"/>
    </location>
</feature>
<dbReference type="SUPFAM" id="SSF55753">
    <property type="entry name" value="Actin depolymerizing proteins"/>
    <property type="match status" value="3"/>
</dbReference>
<feature type="compositionally biased region" description="Basic and acidic residues" evidence="1">
    <location>
        <begin position="1095"/>
        <end position="1104"/>
    </location>
</feature>
<feature type="compositionally biased region" description="Basic and acidic residues" evidence="1">
    <location>
        <begin position="1076"/>
        <end position="1086"/>
    </location>
</feature>
<feature type="compositionally biased region" description="Polar residues" evidence="1">
    <location>
        <begin position="1105"/>
        <end position="1117"/>
    </location>
</feature>
<dbReference type="PANTHER" id="PTHR11977:SF133">
    <property type="entry name" value="DUF4045 DOMAIN-CONTAINING PROTEIN"/>
    <property type="match status" value="1"/>
</dbReference>
<dbReference type="EMBL" id="JAVDPF010000009">
    <property type="protein sequence ID" value="KAL1880437.1"/>
    <property type="molecule type" value="Genomic_DNA"/>
</dbReference>
<feature type="compositionally biased region" description="Basic and acidic residues" evidence="1">
    <location>
        <begin position="1205"/>
        <end position="1217"/>
    </location>
</feature>
<dbReference type="InterPro" id="IPR057226">
    <property type="entry name" value="DUF7904"/>
</dbReference>
<dbReference type="Pfam" id="PF00626">
    <property type="entry name" value="Gelsolin"/>
    <property type="match status" value="1"/>
</dbReference>
<accession>A0ABR3XY01</accession>
<protein>
    <recommendedName>
        <fullName evidence="7">DUF4045 domain-containing protein</fullName>
    </recommendedName>
</protein>
<feature type="compositionally biased region" description="Low complexity" evidence="1">
    <location>
        <begin position="138"/>
        <end position="153"/>
    </location>
</feature>
<feature type="domain" description="DUF4045" evidence="3">
    <location>
        <begin position="11"/>
        <end position="742"/>
    </location>
</feature>
<feature type="compositionally biased region" description="Basic and acidic residues" evidence="1">
    <location>
        <begin position="1118"/>
        <end position="1158"/>
    </location>
</feature>
<keyword evidence="6" id="KW-1185">Reference proteome</keyword>
<feature type="compositionally biased region" description="Polar residues" evidence="1">
    <location>
        <begin position="560"/>
        <end position="571"/>
    </location>
</feature>
<evidence type="ECO:0000256" key="1">
    <source>
        <dbReference type="SAM" id="MobiDB-lite"/>
    </source>
</evidence>
<evidence type="ECO:0000259" key="3">
    <source>
        <dbReference type="Pfam" id="PF13254"/>
    </source>
</evidence>
<evidence type="ECO:0000259" key="4">
    <source>
        <dbReference type="Pfam" id="PF25480"/>
    </source>
</evidence>
<feature type="compositionally biased region" description="Polar residues" evidence="1">
    <location>
        <begin position="500"/>
        <end position="510"/>
    </location>
</feature>
<feature type="compositionally biased region" description="Basic and acidic residues" evidence="1">
    <location>
        <begin position="22"/>
        <end position="58"/>
    </location>
</feature>
<dbReference type="Gene3D" id="3.40.20.10">
    <property type="entry name" value="Severin"/>
    <property type="match status" value="3"/>
</dbReference>
<dbReference type="InterPro" id="IPR029006">
    <property type="entry name" value="ADF-H/Gelsolin-like_dom_sf"/>
</dbReference>
<feature type="compositionally biased region" description="Polar residues" evidence="1">
    <location>
        <begin position="399"/>
        <end position="414"/>
    </location>
</feature>
<feature type="compositionally biased region" description="Polar residues" evidence="1">
    <location>
        <begin position="114"/>
        <end position="131"/>
    </location>
</feature>
<feature type="compositionally biased region" description="Polar residues" evidence="1">
    <location>
        <begin position="263"/>
        <end position="287"/>
    </location>
</feature>
<feature type="compositionally biased region" description="Low complexity" evidence="1">
    <location>
        <begin position="922"/>
        <end position="935"/>
    </location>
</feature>
<dbReference type="Proteomes" id="UP001583193">
    <property type="component" value="Unassembled WGS sequence"/>
</dbReference>
<feature type="compositionally biased region" description="Polar residues" evidence="1">
    <location>
        <begin position="798"/>
        <end position="821"/>
    </location>
</feature>
<evidence type="ECO:0008006" key="7">
    <source>
        <dbReference type="Google" id="ProtNLM"/>
    </source>
</evidence>
<feature type="compositionally biased region" description="Basic and acidic residues" evidence="1">
    <location>
        <begin position="1046"/>
        <end position="1064"/>
    </location>
</feature>
<feature type="compositionally biased region" description="Polar residues" evidence="1">
    <location>
        <begin position="90"/>
        <end position="106"/>
    </location>
</feature>
<feature type="compositionally biased region" description="Basic and acidic residues" evidence="1">
    <location>
        <begin position="726"/>
        <end position="742"/>
    </location>
</feature>
<evidence type="ECO:0000313" key="5">
    <source>
        <dbReference type="EMBL" id="KAL1880437.1"/>
    </source>
</evidence>
<dbReference type="PANTHER" id="PTHR11977">
    <property type="entry name" value="VILLIN"/>
    <property type="match status" value="1"/>
</dbReference>
<feature type="domain" description="DUF7904" evidence="4">
    <location>
        <begin position="1318"/>
        <end position="1416"/>
    </location>
</feature>
<feature type="compositionally biased region" description="Polar residues" evidence="1">
    <location>
        <begin position="190"/>
        <end position="199"/>
    </location>
</feature>
<feature type="region of interest" description="Disordered" evidence="1">
    <location>
        <begin position="22"/>
        <end position="888"/>
    </location>
</feature>
<feature type="compositionally biased region" description="Basic and acidic residues" evidence="1">
    <location>
        <begin position="597"/>
        <end position="621"/>
    </location>
</feature>
<feature type="compositionally biased region" description="Basic and acidic residues" evidence="1">
    <location>
        <begin position="250"/>
        <end position="261"/>
    </location>
</feature>
<feature type="compositionally biased region" description="Low complexity" evidence="1">
    <location>
        <begin position="630"/>
        <end position="645"/>
    </location>
</feature>
<dbReference type="Pfam" id="PF13254">
    <property type="entry name" value="DUF4045"/>
    <property type="match status" value="1"/>
</dbReference>
<dbReference type="InterPro" id="IPR007123">
    <property type="entry name" value="Gelsolin-like_dom"/>
</dbReference>
<evidence type="ECO:0000313" key="6">
    <source>
        <dbReference type="Proteomes" id="UP001583193"/>
    </source>
</evidence>
<comment type="caution">
    <text evidence="5">The sequence shown here is derived from an EMBL/GenBank/DDBJ whole genome shotgun (WGS) entry which is preliminary data.</text>
</comment>
<dbReference type="InterPro" id="IPR007122">
    <property type="entry name" value="Villin/Gelsolin"/>
</dbReference>
<dbReference type="SMART" id="SM00262">
    <property type="entry name" value="GEL"/>
    <property type="match status" value="2"/>
</dbReference>
<evidence type="ECO:0000259" key="2">
    <source>
        <dbReference type="Pfam" id="PF00626"/>
    </source>
</evidence>
<gene>
    <name evidence="5" type="ORF">Plec18167_003841</name>
</gene>
<organism evidence="5 6">
    <name type="scientific">Paecilomyces lecythidis</name>
    <dbReference type="NCBI Taxonomy" id="3004212"/>
    <lineage>
        <taxon>Eukaryota</taxon>
        <taxon>Fungi</taxon>
        <taxon>Dikarya</taxon>
        <taxon>Ascomycota</taxon>
        <taxon>Pezizomycotina</taxon>
        <taxon>Eurotiomycetes</taxon>
        <taxon>Eurotiomycetidae</taxon>
        <taxon>Eurotiales</taxon>
        <taxon>Thermoascaceae</taxon>
        <taxon>Paecilomyces</taxon>
    </lineage>
</organism>
<proteinExistence type="predicted"/>
<name>A0ABR3XY01_9EURO</name>
<feature type="domain" description="Gelsolin-like" evidence="2">
    <location>
        <begin position="1568"/>
        <end position="1616"/>
    </location>
</feature>
<dbReference type="InterPro" id="IPR025118">
    <property type="entry name" value="DUF4045"/>
</dbReference>
<feature type="compositionally biased region" description="Low complexity" evidence="1">
    <location>
        <begin position="1179"/>
        <end position="1190"/>
    </location>
</feature>
<dbReference type="Pfam" id="PF25480">
    <property type="entry name" value="DUF7904"/>
    <property type="match status" value="1"/>
</dbReference>
<feature type="compositionally biased region" description="Low complexity" evidence="1">
    <location>
        <begin position="766"/>
        <end position="792"/>
    </location>
</feature>
<feature type="compositionally biased region" description="Polar residues" evidence="1">
    <location>
        <begin position="936"/>
        <end position="949"/>
    </location>
</feature>
<feature type="compositionally biased region" description="Low complexity" evidence="1">
    <location>
        <begin position="969"/>
        <end position="980"/>
    </location>
</feature>
<feature type="compositionally biased region" description="Polar residues" evidence="1">
    <location>
        <begin position="829"/>
        <end position="842"/>
    </location>
</feature>
<sequence>MAPTAEHNGAEDVNDFLLRIRELGDKRDKEDEERTKKLEEEILQGRKERQARRAERARSISPTKDSPVLQDISRLSLSLGSSAIDPPESLQPSSQTAEPDTASSPITKRDDTLDATQDTVTTPRSRDQSAAASPAPNSERTMSGRTRRSGTLSWQQRPASRDLRSGLSSPARESSLKLGAAIGAEESEMSKNQIASSLASKDPSWFRQTADRGIGSPALRKSPEGAMSDTASISGNTRLPGLGQEESTTEPEKDVGEDRSRSPSRASSTFGTNSVGNRYSSVSSVSTAGGLGSPFPLSNPPKLEARKVESSPPESPVLPLSPSQRRGSPERPVSPTKGLGGFVQSAMMKRSDSVTKRWSAQASPGLNRGNSTISTRGGLGSSALGDSNLSVTEPKFTRENSPLSTSRPGSSHSEATVVHHMKGTDRPGTSEGTESKGESFTNEGFVKPSFPAHSRSSSKVEGLPPLSPRSPSPSKTMDPKRWSPTKASWLESALNRPESPKQSRASTTAQPPAWLKELNQNRRSRGSVDLGRPSSFKEVTPTGLMRSPPPGSHYKKPSISGISETLNSPEVNKTKDLEAKPPADKHTDVPAPGSQEEPPKESPQKSEDKEIPREEESKPSKDATTPPRPSSTALSSRSGSLSGPSGMEGLSPKPKQQSPAVDFRANLRRRELPSERPAQQEPEFKNVFGKLRKAETKNYVPPDELKDNILKGKAALNNTGGFKKAPRVDPLKESIVKQKEAMKASGGSLRRPGTADKETPAPEPAVPEAIARRNNLSRSDSSHSNLSSGLSSPAFDRPQSTQSAQSWRDRQSSATEQSSHSQELKSPGAASTSAVSDATNVETTDEAHDTSPQEESGAAEADVKQKDSSEETIQSVRALPSRNEVGAAKVAAATQGLATKGTLADRINPALAGFLSRGPPGAGAVRSSVASAESVPTPSSQDGESTPSAPLTHMTKGRARGPKRRLPKATGTTDTATATTSESTNGIPTEEAKPAPTKRVSALVEAKRQSFTAPAADKNAGWPLPKPLASRDSFKERVPESSSQKTTHERPKPEVAKKSPELRKASFPTPASETAQEPKEEPKQDAIDQDAELLPSKRYDETAEGRSSQVFVASTSQEKPEREPQGEPEGKAEEKAQEKSQQKPPEKVEEKLEEKDDLTSSQPPAPPPKSVGLPFISTGSPKNGPSKSPSRPTPSPKPLVSSFENRLEPWKNREQKSDVGLGIVGSDLSPKSPQNKALPSLPVPPKKAASTLGISIDTGVDPNRKPSLTSPIPRTTESTETIHRFFETFPKPSDRVDIDPQTVLNSRERPKIRTVKKQIWEITGDGKKQDLPVNQEYILYEGSMYLCVHVFEAYDTTKTEVHLWCGDDVGEAAIEDAQLFARKVAREHSSKLELMQQGKETANFIQALGGIIITRRGSGSRSSSSALYMLCGRRHLGQIVFDEVDFSRKNLCSGYPFVISARFGKLYLWKGQGSGADEVGGARLIGMDLGLTGEIEEVDEGKEPDSFFEIFPDHKETTSYLTADHWHLKPKYGQYYYRLLRVDHELGQRTGFWSRRSSSSPITRPNDVVQEIEPFSQKDITPQGIYILDAFFELYVIVGEHASSRSADFASALFFAHEYGIMAVSLEDRPFIPRSYVAIGGVPESCKTVFRKWDRRDWNRAVKVLPLNAAIEAIRS</sequence>
<feature type="compositionally biased region" description="Polar residues" evidence="1">
    <location>
        <begin position="356"/>
        <end position="375"/>
    </location>
</feature>
<reference evidence="5 6" key="1">
    <citation type="journal article" date="2024" name="IMA Fungus">
        <title>IMA Genome - F19 : A genome assembly and annotation guide to empower mycologists, including annotated draft genome sequences of Ceratocystis pirilliformis, Diaporthe australafricana, Fusarium ophioides, Paecilomyces lecythidis, and Sporothrix stenoceras.</title>
        <authorList>
            <person name="Aylward J."/>
            <person name="Wilson A.M."/>
            <person name="Visagie C.M."/>
            <person name="Spraker J."/>
            <person name="Barnes I."/>
            <person name="Buitendag C."/>
            <person name="Ceriani C."/>
            <person name="Del Mar Angel L."/>
            <person name="du Plessis D."/>
            <person name="Fuchs T."/>
            <person name="Gasser K."/>
            <person name="Kramer D."/>
            <person name="Li W."/>
            <person name="Munsamy K."/>
            <person name="Piso A."/>
            <person name="Price J.L."/>
            <person name="Sonnekus B."/>
            <person name="Thomas C."/>
            <person name="van der Nest A."/>
            <person name="van Dijk A."/>
            <person name="van Heerden A."/>
            <person name="van Vuuren N."/>
            <person name="Yilmaz N."/>
            <person name="Duong T.A."/>
            <person name="van der Merwe N.A."/>
            <person name="Wingfield M.J."/>
            <person name="Wingfield B.D."/>
        </authorList>
    </citation>
    <scope>NUCLEOTIDE SEQUENCE [LARGE SCALE GENOMIC DNA]</scope>
    <source>
        <strain evidence="5 6">CMW 18167</strain>
    </source>
</reference>
<feature type="region of interest" description="Disordered" evidence="1">
    <location>
        <begin position="913"/>
        <end position="1274"/>
    </location>
</feature>